<evidence type="ECO:0000256" key="5">
    <source>
        <dbReference type="ARBA" id="ARBA00023136"/>
    </source>
</evidence>
<gene>
    <name evidence="7" type="ORF">SAMN02745218_02365</name>
</gene>
<dbReference type="PANTHER" id="PTHR35791:SF1">
    <property type="entry name" value="UPF0754 MEMBRANE PROTEIN YHEB"/>
    <property type="match status" value="1"/>
</dbReference>
<dbReference type="AlphaFoldDB" id="A0A1M5BZ18"/>
<feature type="transmembrane region" description="Helical" evidence="6">
    <location>
        <begin position="7"/>
        <end position="25"/>
    </location>
</feature>
<keyword evidence="5 6" id="KW-0472">Membrane</keyword>
<evidence type="ECO:0000256" key="6">
    <source>
        <dbReference type="SAM" id="Phobius"/>
    </source>
</evidence>
<sequence length="238" mass="27099">MRFVSKKIVCCLFFFVLVYLFWYFFLGAQHLNGVRDLHWTQVVLLPVGGALIGWVTNWLAVRLLFRPYKPVRVLGWTIQGLVPKRRGELARVIGRVIEEQLLPKKLILNYLQSQKLSEELISSAGTAVRVRVMDRLPGFLPLSLRRIISDALAEQIMRELPPLVGELVERFGEKLEKDLSLAEVVEEHMNNFSLEQLEEVVVSVSSRELKHIEILGGVLGFLIGLLQVGISLLPGYAW</sequence>
<proteinExistence type="inferred from homology"/>
<comment type="similarity">
    <text evidence="2">Belongs to the UPF0754 family.</text>
</comment>
<organism evidence="7 8">
    <name type="scientific">Desulfofundulus australicus DSM 11792</name>
    <dbReference type="NCBI Taxonomy" id="1121425"/>
    <lineage>
        <taxon>Bacteria</taxon>
        <taxon>Bacillati</taxon>
        <taxon>Bacillota</taxon>
        <taxon>Clostridia</taxon>
        <taxon>Eubacteriales</taxon>
        <taxon>Peptococcaceae</taxon>
        <taxon>Desulfofundulus</taxon>
    </lineage>
</organism>
<name>A0A1M5BZ18_9FIRM</name>
<reference evidence="8" key="1">
    <citation type="submission" date="2016-11" db="EMBL/GenBank/DDBJ databases">
        <authorList>
            <person name="Varghese N."/>
            <person name="Submissions S."/>
        </authorList>
    </citation>
    <scope>NUCLEOTIDE SEQUENCE [LARGE SCALE GENOMIC DNA]</scope>
    <source>
        <strain evidence="8">DSM 11792</strain>
    </source>
</reference>
<dbReference type="PANTHER" id="PTHR35791">
    <property type="entry name" value="UPF0754 MEMBRANE PROTEIN YHEB"/>
    <property type="match status" value="1"/>
</dbReference>
<keyword evidence="8" id="KW-1185">Reference proteome</keyword>
<accession>A0A1M5BZ18</accession>
<keyword evidence="4 6" id="KW-1133">Transmembrane helix</keyword>
<dbReference type="Pfam" id="PF04286">
    <property type="entry name" value="DUF445"/>
    <property type="match status" value="2"/>
</dbReference>
<evidence type="ECO:0000256" key="4">
    <source>
        <dbReference type="ARBA" id="ARBA00022989"/>
    </source>
</evidence>
<dbReference type="GO" id="GO:0012505">
    <property type="term" value="C:endomembrane system"/>
    <property type="evidence" value="ECO:0007669"/>
    <property type="project" value="UniProtKB-SubCell"/>
</dbReference>
<evidence type="ECO:0000313" key="8">
    <source>
        <dbReference type="Proteomes" id="UP000184196"/>
    </source>
</evidence>
<evidence type="ECO:0008006" key="9">
    <source>
        <dbReference type="Google" id="ProtNLM"/>
    </source>
</evidence>
<evidence type="ECO:0000313" key="7">
    <source>
        <dbReference type="EMBL" id="SHF47774.1"/>
    </source>
</evidence>
<keyword evidence="3 6" id="KW-0812">Transmembrane</keyword>
<feature type="transmembrane region" description="Helical" evidence="6">
    <location>
        <begin position="214"/>
        <end position="237"/>
    </location>
</feature>
<dbReference type="Proteomes" id="UP000184196">
    <property type="component" value="Unassembled WGS sequence"/>
</dbReference>
<dbReference type="InterPro" id="IPR007383">
    <property type="entry name" value="DUF445"/>
</dbReference>
<protein>
    <recommendedName>
        <fullName evidence="9">DUF445 domain-containing protein</fullName>
    </recommendedName>
</protein>
<comment type="subcellular location">
    <subcellularLocation>
        <location evidence="1">Endomembrane system</location>
    </subcellularLocation>
</comment>
<evidence type="ECO:0000256" key="1">
    <source>
        <dbReference type="ARBA" id="ARBA00004308"/>
    </source>
</evidence>
<evidence type="ECO:0000256" key="2">
    <source>
        <dbReference type="ARBA" id="ARBA00008053"/>
    </source>
</evidence>
<feature type="transmembrane region" description="Helical" evidence="6">
    <location>
        <begin position="45"/>
        <end position="65"/>
    </location>
</feature>
<evidence type="ECO:0000256" key="3">
    <source>
        <dbReference type="ARBA" id="ARBA00022692"/>
    </source>
</evidence>
<dbReference type="EMBL" id="FQUW01000032">
    <property type="protein sequence ID" value="SHF47774.1"/>
    <property type="molecule type" value="Genomic_DNA"/>
</dbReference>